<sequence>WEDSQSQHLQRYQASEDDYASNSASGSVCLLCFFSTLNLPPSTGPTLSLPSPTLFFVSPLVQGLSSFHDDLIARQGFRSPLVRSVGLESPSDYMGYRQVHYGTLSHDDSWLAATMTVCIKQKYTANSQDESAEEQWSLSCTSREKFLSSMTTFLSISSRASRAASLSRCRCSLMYSLAFIISAARNFLISSSMVPANRAFSIATRAALRGDRLISSDVVALTGEA</sequence>
<dbReference type="AlphaFoldDB" id="A0A4Y1QNM6"/>
<organism evidence="1">
    <name type="scientific">Prunus dulcis</name>
    <name type="common">Almond</name>
    <name type="synonym">Amygdalus dulcis</name>
    <dbReference type="NCBI Taxonomy" id="3755"/>
    <lineage>
        <taxon>Eukaryota</taxon>
        <taxon>Viridiplantae</taxon>
        <taxon>Streptophyta</taxon>
        <taxon>Embryophyta</taxon>
        <taxon>Tracheophyta</taxon>
        <taxon>Spermatophyta</taxon>
        <taxon>Magnoliopsida</taxon>
        <taxon>eudicotyledons</taxon>
        <taxon>Gunneridae</taxon>
        <taxon>Pentapetalae</taxon>
        <taxon>rosids</taxon>
        <taxon>fabids</taxon>
        <taxon>Rosales</taxon>
        <taxon>Rosaceae</taxon>
        <taxon>Amygdaloideae</taxon>
        <taxon>Amygdaleae</taxon>
        <taxon>Prunus</taxon>
    </lineage>
</organism>
<evidence type="ECO:0000313" key="1">
    <source>
        <dbReference type="EMBL" id="BBG93449.1"/>
    </source>
</evidence>
<name>A0A4Y1QNM6_PRUDU</name>
<accession>A0A4Y1QNM6</accession>
<gene>
    <name evidence="1" type="ORF">Prudu_001461</name>
</gene>
<proteinExistence type="predicted"/>
<protein>
    <submittedName>
        <fullName evidence="1">Uncharacterized protein</fullName>
    </submittedName>
</protein>
<feature type="non-terminal residue" evidence="1">
    <location>
        <position position="1"/>
    </location>
</feature>
<reference evidence="1" key="1">
    <citation type="journal article" date="2019" name="Science">
        <title>Mutation of a bHLH transcription factor allowed almond domestication.</title>
        <authorList>
            <person name="Sanchez-Perez R."/>
            <person name="Pavan S."/>
            <person name="Mazzeo R."/>
            <person name="Moldovan C."/>
            <person name="Aiese Cigliano R."/>
            <person name="Del Cueto J."/>
            <person name="Ricciardi F."/>
            <person name="Lotti C."/>
            <person name="Ricciardi L."/>
            <person name="Dicenta F."/>
            <person name="Lopez-Marques R.L."/>
            <person name="Lindberg Moller B."/>
        </authorList>
    </citation>
    <scope>NUCLEOTIDE SEQUENCE</scope>
</reference>
<dbReference type="EMBL" id="AP019297">
    <property type="protein sequence ID" value="BBG93449.1"/>
    <property type="molecule type" value="Genomic_DNA"/>
</dbReference>